<dbReference type="Gene3D" id="3.40.50.720">
    <property type="entry name" value="NAD(P)-binding Rossmann-like Domain"/>
    <property type="match status" value="1"/>
</dbReference>
<dbReference type="SUPFAM" id="SSF51735">
    <property type="entry name" value="NAD(P)-binding Rossmann-fold domains"/>
    <property type="match status" value="1"/>
</dbReference>
<dbReference type="Proteomes" id="UP000628775">
    <property type="component" value="Unassembled WGS sequence"/>
</dbReference>
<dbReference type="GO" id="GO:0016491">
    <property type="term" value="F:oxidoreductase activity"/>
    <property type="evidence" value="ECO:0007669"/>
    <property type="project" value="UniProtKB-KW"/>
</dbReference>
<dbReference type="PRINTS" id="PR00080">
    <property type="entry name" value="SDRFAMILY"/>
</dbReference>
<dbReference type="InterPro" id="IPR002347">
    <property type="entry name" value="SDR_fam"/>
</dbReference>
<dbReference type="FunFam" id="3.40.50.720:FF:000084">
    <property type="entry name" value="Short-chain dehydrogenase reductase"/>
    <property type="match status" value="1"/>
</dbReference>
<evidence type="ECO:0000313" key="3">
    <source>
        <dbReference type="EMBL" id="GGE57055.1"/>
    </source>
</evidence>
<sequence length="265" mass="28469">MAVDLGLQGKTVIVTAASKGLGKAAAKQFAEEGAHVLIASRNEAELKKATAEIQETTGNLQVQYTVCDMTDAEAIKRMVSYGVSQFGTVDVLINNAGGPPAGTFEDFDDESWKGAFELNLLSFIRTIREVLPYMRKSGGGHIVNIASSSFKQPIDGLILSNTFRTAIVGLAKSLSQELAPDNILINTVGPGRIATDRVAHLDQVLADQKGLSIEKVRQSSEKQIPMERYGEPEEFAKMLVFLCSEANSYTTGQAFLVDGGLVKAL</sequence>
<proteinExistence type="inferred from homology"/>
<dbReference type="CDD" id="cd05344">
    <property type="entry name" value="BKR_like_SDR_like"/>
    <property type="match status" value="1"/>
</dbReference>
<dbReference type="AlphaFoldDB" id="A0A8J3E2E5"/>
<protein>
    <submittedName>
        <fullName evidence="3">Oxidoreductase</fullName>
    </submittedName>
</protein>
<dbReference type="PANTHER" id="PTHR42879">
    <property type="entry name" value="3-OXOACYL-(ACYL-CARRIER-PROTEIN) REDUCTASE"/>
    <property type="match status" value="1"/>
</dbReference>
<keyword evidence="4" id="KW-1185">Reference proteome</keyword>
<name>A0A8J3E2E5_9BACL</name>
<evidence type="ECO:0000256" key="1">
    <source>
        <dbReference type="ARBA" id="ARBA00006484"/>
    </source>
</evidence>
<evidence type="ECO:0000313" key="4">
    <source>
        <dbReference type="Proteomes" id="UP000628775"/>
    </source>
</evidence>
<organism evidence="3 4">
    <name type="scientific">Pullulanibacillus camelliae</name>
    <dbReference type="NCBI Taxonomy" id="1707096"/>
    <lineage>
        <taxon>Bacteria</taxon>
        <taxon>Bacillati</taxon>
        <taxon>Bacillota</taxon>
        <taxon>Bacilli</taxon>
        <taxon>Bacillales</taxon>
        <taxon>Sporolactobacillaceae</taxon>
        <taxon>Pullulanibacillus</taxon>
    </lineage>
</organism>
<dbReference type="EMBL" id="BMIR01000041">
    <property type="protein sequence ID" value="GGE57055.1"/>
    <property type="molecule type" value="Genomic_DNA"/>
</dbReference>
<comment type="caution">
    <text evidence="3">The sequence shown here is derived from an EMBL/GenBank/DDBJ whole genome shotgun (WGS) entry which is preliminary data.</text>
</comment>
<reference evidence="3" key="1">
    <citation type="journal article" date="2014" name="Int. J. Syst. Evol. Microbiol.">
        <title>Complete genome sequence of Corynebacterium casei LMG S-19264T (=DSM 44701T), isolated from a smear-ripened cheese.</title>
        <authorList>
            <consortium name="US DOE Joint Genome Institute (JGI-PGF)"/>
            <person name="Walter F."/>
            <person name="Albersmeier A."/>
            <person name="Kalinowski J."/>
            <person name="Ruckert C."/>
        </authorList>
    </citation>
    <scope>NUCLEOTIDE SEQUENCE</scope>
    <source>
        <strain evidence="3">CGMCC 1.15371</strain>
    </source>
</reference>
<dbReference type="InterPro" id="IPR050259">
    <property type="entry name" value="SDR"/>
</dbReference>
<dbReference type="GO" id="GO:0008206">
    <property type="term" value="P:bile acid metabolic process"/>
    <property type="evidence" value="ECO:0007669"/>
    <property type="project" value="UniProtKB-ARBA"/>
</dbReference>
<evidence type="ECO:0000256" key="2">
    <source>
        <dbReference type="ARBA" id="ARBA00023002"/>
    </source>
</evidence>
<dbReference type="PANTHER" id="PTHR42879:SF6">
    <property type="entry name" value="NADPH-DEPENDENT REDUCTASE BACG"/>
    <property type="match status" value="1"/>
</dbReference>
<keyword evidence="2" id="KW-0560">Oxidoreductase</keyword>
<gene>
    <name evidence="3" type="ORF">GCM10011391_39930</name>
</gene>
<reference evidence="3" key="2">
    <citation type="submission" date="2020-09" db="EMBL/GenBank/DDBJ databases">
        <authorList>
            <person name="Sun Q."/>
            <person name="Zhou Y."/>
        </authorList>
    </citation>
    <scope>NUCLEOTIDE SEQUENCE</scope>
    <source>
        <strain evidence="3">CGMCC 1.15371</strain>
    </source>
</reference>
<dbReference type="InterPro" id="IPR036291">
    <property type="entry name" value="NAD(P)-bd_dom_sf"/>
</dbReference>
<dbReference type="Pfam" id="PF13561">
    <property type="entry name" value="adh_short_C2"/>
    <property type="match status" value="1"/>
</dbReference>
<accession>A0A8J3E2E5</accession>
<dbReference type="PRINTS" id="PR00081">
    <property type="entry name" value="GDHRDH"/>
</dbReference>
<comment type="similarity">
    <text evidence="1">Belongs to the short-chain dehydrogenases/reductases (SDR) family.</text>
</comment>